<dbReference type="GO" id="GO:0004176">
    <property type="term" value="F:ATP-dependent peptidase activity"/>
    <property type="evidence" value="ECO:0007669"/>
    <property type="project" value="InterPro"/>
</dbReference>
<keyword evidence="8" id="KW-1185">Reference proteome</keyword>
<dbReference type="Pfam" id="PF00574">
    <property type="entry name" value="CLP_protease"/>
    <property type="match status" value="1"/>
</dbReference>
<evidence type="ECO:0000256" key="3">
    <source>
        <dbReference type="ARBA" id="ARBA00022670"/>
    </source>
</evidence>
<dbReference type="EMBL" id="WEGJ01000007">
    <property type="protein sequence ID" value="MQY12459.1"/>
    <property type="molecule type" value="Genomic_DNA"/>
</dbReference>
<dbReference type="Gene3D" id="3.90.226.10">
    <property type="entry name" value="2-enoyl-CoA Hydratase, Chain A, domain 1"/>
    <property type="match status" value="1"/>
</dbReference>
<evidence type="ECO:0000256" key="4">
    <source>
        <dbReference type="ARBA" id="ARBA00022801"/>
    </source>
</evidence>
<evidence type="ECO:0000313" key="8">
    <source>
        <dbReference type="Proteomes" id="UP000466345"/>
    </source>
</evidence>
<dbReference type="PRINTS" id="PR00127">
    <property type="entry name" value="CLPPROTEASEP"/>
</dbReference>
<keyword evidence="3 7" id="KW-0645">Protease</keyword>
<evidence type="ECO:0000313" key="7">
    <source>
        <dbReference type="EMBL" id="MQY12459.1"/>
    </source>
</evidence>
<dbReference type="GO" id="GO:0009368">
    <property type="term" value="C:endopeptidase Clp complex"/>
    <property type="evidence" value="ECO:0007669"/>
    <property type="project" value="TreeGrafter"/>
</dbReference>
<evidence type="ECO:0000256" key="2">
    <source>
        <dbReference type="ARBA" id="ARBA00022490"/>
    </source>
</evidence>
<dbReference type="SUPFAM" id="SSF52096">
    <property type="entry name" value="ClpP/crotonase"/>
    <property type="match status" value="1"/>
</dbReference>
<dbReference type="AlphaFoldDB" id="A0A7K0CG57"/>
<dbReference type="PANTHER" id="PTHR10381">
    <property type="entry name" value="ATP-DEPENDENT CLP PROTEASE PROTEOLYTIC SUBUNIT"/>
    <property type="match status" value="1"/>
</dbReference>
<accession>A0A7K0CG57</accession>
<protein>
    <recommendedName>
        <fullName evidence="6">ATP-dependent Clp protease proteolytic subunit</fullName>
    </recommendedName>
</protein>
<dbReference type="GO" id="GO:0006515">
    <property type="term" value="P:protein quality control for misfolded or incompletely synthesized proteins"/>
    <property type="evidence" value="ECO:0007669"/>
    <property type="project" value="TreeGrafter"/>
</dbReference>
<keyword evidence="4 7" id="KW-0378">Hydrolase</keyword>
<dbReference type="Proteomes" id="UP000466345">
    <property type="component" value="Unassembled WGS sequence"/>
</dbReference>
<dbReference type="InterPro" id="IPR023562">
    <property type="entry name" value="ClpP/TepA"/>
</dbReference>
<comment type="similarity">
    <text evidence="1 6">Belongs to the peptidase S14 family.</text>
</comment>
<name>A0A7K0CG57_9ACTN</name>
<comment type="caution">
    <text evidence="7">The sequence shown here is derived from an EMBL/GenBank/DDBJ whole genome shotgun (WGS) entry which is preliminary data.</text>
</comment>
<dbReference type="PANTHER" id="PTHR10381:SF70">
    <property type="entry name" value="ATP-DEPENDENT CLP PROTEASE PROTEOLYTIC SUBUNIT"/>
    <property type="match status" value="1"/>
</dbReference>
<evidence type="ECO:0000256" key="5">
    <source>
        <dbReference type="ARBA" id="ARBA00022825"/>
    </source>
</evidence>
<gene>
    <name evidence="7" type="primary">clpP1_1</name>
    <name evidence="7" type="ORF">SRB5_25930</name>
</gene>
<proteinExistence type="inferred from homology"/>
<dbReference type="InterPro" id="IPR001907">
    <property type="entry name" value="ClpP"/>
</dbReference>
<organism evidence="7 8">
    <name type="scientific">Streptomyces smaragdinus</name>
    <dbReference type="NCBI Taxonomy" id="2585196"/>
    <lineage>
        <taxon>Bacteria</taxon>
        <taxon>Bacillati</taxon>
        <taxon>Actinomycetota</taxon>
        <taxon>Actinomycetes</taxon>
        <taxon>Kitasatosporales</taxon>
        <taxon>Streptomycetaceae</taxon>
        <taxon>Streptomyces</taxon>
    </lineage>
</organism>
<keyword evidence="5" id="KW-0720">Serine protease</keyword>
<dbReference type="GO" id="GO:0004252">
    <property type="term" value="F:serine-type endopeptidase activity"/>
    <property type="evidence" value="ECO:0007669"/>
    <property type="project" value="InterPro"/>
</dbReference>
<dbReference type="CDD" id="cd07017">
    <property type="entry name" value="S14_ClpP_2"/>
    <property type="match status" value="1"/>
</dbReference>
<dbReference type="OrthoDB" id="9802800at2"/>
<evidence type="ECO:0000256" key="1">
    <source>
        <dbReference type="ARBA" id="ARBA00007039"/>
    </source>
</evidence>
<keyword evidence="2" id="KW-0963">Cytoplasm</keyword>
<dbReference type="GO" id="GO:0051117">
    <property type="term" value="F:ATPase binding"/>
    <property type="evidence" value="ECO:0007669"/>
    <property type="project" value="TreeGrafter"/>
</dbReference>
<sequence>MRNREIFGSRVVELHGEIDDAAANRVVAQLLRFAAEEPRRDIHLFIESPGGSVTAGTAVYDAMTLVPCDVATYTFGLAGGMAQFLLSAGAPDKRITVRGARIVMRGPSFPRSDAHVDARLVRVRHTLSELMAARIGHSPWRIRRDWDAERDFTAEEARAYGLVDRVHDHPPGV</sequence>
<dbReference type="InterPro" id="IPR029045">
    <property type="entry name" value="ClpP/crotonase-like_dom_sf"/>
</dbReference>
<reference evidence="7 8" key="1">
    <citation type="submission" date="2019-10" db="EMBL/GenBank/DDBJ databases">
        <title>Streptomyces smaragdinus sp. nov. and Streptomyces fabii sp. nov., isolated from the gut of fungus growing-termite Macrotermes natalensis.</title>
        <authorList>
            <person name="Schwitalla J."/>
            <person name="Benndorf R."/>
            <person name="Martin K."/>
            <person name="De Beer W."/>
            <person name="Kaster A.-K."/>
            <person name="Vollmers J."/>
            <person name="Poulsen M."/>
            <person name="Beemelmanns C."/>
        </authorList>
    </citation>
    <scope>NUCLEOTIDE SEQUENCE [LARGE SCALE GENOMIC DNA]</scope>
    <source>
        <strain evidence="7 8">RB5</strain>
    </source>
</reference>
<dbReference type="RefSeq" id="WP_153452067.1">
    <property type="nucleotide sequence ID" value="NZ_WEGJ01000007.1"/>
</dbReference>
<evidence type="ECO:0000256" key="6">
    <source>
        <dbReference type="RuleBase" id="RU003567"/>
    </source>
</evidence>